<accession>A0A6H0KVK8</accession>
<proteinExistence type="predicted"/>
<organism evidence="1 2">
    <name type="scientific">Bacteroides faecium</name>
    <dbReference type="NCBI Taxonomy" id="2715212"/>
    <lineage>
        <taxon>Bacteria</taxon>
        <taxon>Pseudomonadati</taxon>
        <taxon>Bacteroidota</taxon>
        <taxon>Bacteroidia</taxon>
        <taxon>Bacteroidales</taxon>
        <taxon>Bacteroidaceae</taxon>
        <taxon>Bacteroides</taxon>
    </lineage>
</organism>
<dbReference type="EMBL" id="CP050831">
    <property type="protein sequence ID" value="QIU97183.1"/>
    <property type="molecule type" value="Genomic_DNA"/>
</dbReference>
<reference evidence="1 2" key="1">
    <citation type="submission" date="2020-03" db="EMBL/GenBank/DDBJ databases">
        <title>Genomic analysis of Bacteroides faecium CBA7301.</title>
        <authorList>
            <person name="Kim J."/>
            <person name="Roh S.W."/>
        </authorList>
    </citation>
    <scope>NUCLEOTIDE SEQUENCE [LARGE SCALE GENOMIC DNA]</scope>
    <source>
        <strain evidence="1 2">CBA7301</strain>
    </source>
</reference>
<evidence type="ECO:0000313" key="1">
    <source>
        <dbReference type="EMBL" id="QIU97183.1"/>
    </source>
</evidence>
<dbReference type="Proteomes" id="UP000501780">
    <property type="component" value="Chromosome"/>
</dbReference>
<evidence type="ECO:0000313" key="2">
    <source>
        <dbReference type="Proteomes" id="UP000501780"/>
    </source>
</evidence>
<dbReference type="RefSeq" id="WP_167966880.1">
    <property type="nucleotide sequence ID" value="NZ_CP050831.1"/>
</dbReference>
<keyword evidence="2" id="KW-1185">Reference proteome</keyword>
<sequence length="54" mass="6127">MKRNLIDNDKYTLLYHAASEEGELAFRVVASSSFGNNQICTATPQPWKSYILFS</sequence>
<gene>
    <name evidence="1" type="ORF">BacF7301_24850</name>
</gene>
<name>A0A6H0KVK8_9BACE</name>
<dbReference type="KEGG" id="bfc:BacF7301_24850"/>
<dbReference type="AlphaFoldDB" id="A0A6H0KVK8"/>
<protein>
    <submittedName>
        <fullName evidence="1">Uncharacterized protein</fullName>
    </submittedName>
</protein>